<reference evidence="1" key="1">
    <citation type="submission" date="2025-08" db="UniProtKB">
        <authorList>
            <consortium name="RefSeq"/>
        </authorList>
    </citation>
    <scope>IDENTIFICATION</scope>
    <source>
        <tissue evidence="1">Whole insect</tissue>
    </source>
</reference>
<protein>
    <submittedName>
        <fullName evidence="1">Uncharacterized protein LOC114347506</fullName>
    </submittedName>
</protein>
<organism evidence="1">
    <name type="scientific">Diabrotica virgifera virgifera</name>
    <name type="common">western corn rootworm</name>
    <dbReference type="NCBI Taxonomy" id="50390"/>
    <lineage>
        <taxon>Eukaryota</taxon>
        <taxon>Metazoa</taxon>
        <taxon>Ecdysozoa</taxon>
        <taxon>Arthropoda</taxon>
        <taxon>Hexapoda</taxon>
        <taxon>Insecta</taxon>
        <taxon>Pterygota</taxon>
        <taxon>Neoptera</taxon>
        <taxon>Endopterygota</taxon>
        <taxon>Coleoptera</taxon>
        <taxon>Polyphaga</taxon>
        <taxon>Cucujiformia</taxon>
        <taxon>Chrysomeloidea</taxon>
        <taxon>Chrysomelidae</taxon>
        <taxon>Galerucinae</taxon>
        <taxon>Diabroticina</taxon>
        <taxon>Diabroticites</taxon>
        <taxon>Diabrotica</taxon>
    </lineage>
</organism>
<sequence length="216" mass="24959">MIIIDKGTKIITYHKMERKEDNEDTVTTIKFESSISVNPEFIKKEPALVYQDTPREDYGHGGSDINLDQIKTELSVEDITIGQKGDYLAGFQYFNSYVDNIKVQHFAKGNQSSEHVDDALLDSFKNEVKEEPNRENTHDTFDDSKLNECSLKIEIEEDEIKLKPHEEKEMNEKDFPQEDTLEIIKTTEVHSSNKEQHTSDTAKEKTFKCEICDICD</sequence>
<accession>A0A6P7HE18</accession>
<dbReference type="InParanoid" id="A0A6P7HE18"/>
<name>A0A6P7HE18_DIAVI</name>
<proteinExistence type="predicted"/>
<evidence type="ECO:0000313" key="1">
    <source>
        <dbReference type="RefSeq" id="XP_028154000.1"/>
    </source>
</evidence>
<dbReference type="RefSeq" id="XP_028154000.1">
    <property type="nucleotide sequence ID" value="XM_028298199.1"/>
</dbReference>
<dbReference type="AlphaFoldDB" id="A0A6P7HE18"/>
<gene>
    <name evidence="1" type="primary">LOC114347506</name>
</gene>